<name>A0A078ALU4_STYLE</name>
<keyword evidence="3" id="KW-1185">Reference proteome</keyword>
<dbReference type="Proteomes" id="UP000039865">
    <property type="component" value="Unassembled WGS sequence"/>
</dbReference>
<dbReference type="EMBL" id="CCKQ01011306">
    <property type="protein sequence ID" value="CDW82851.1"/>
    <property type="molecule type" value="Genomic_DNA"/>
</dbReference>
<sequence length="287" mass="32627">MVHSSPAKKIFPMVSYFDSNKVAQRKIIVNLNENQNKGDINDEFQQIISQAFGGEINTPTTQQSEVQLSKQDSKMSEFNQLNLFDLRKSQIHANLFSDSKQEAQDSNDVQQQMPNDYYQNFNFFEATNKGAIQDQQLDFIGRISLSSHFSSIESSNAAQIIKGFQEQKAQELRRVSYLRVTPSIVNEAKQFFGKGKAMKGNKQIQEQKSENLYESSDEDDTDLFERDVDFDTGKMMAAKNKLQTKKSGPVKLAMGQSINLFGDTINSQDLSNTDKRESIQRAIFNIL</sequence>
<evidence type="ECO:0000256" key="1">
    <source>
        <dbReference type="SAM" id="MobiDB-lite"/>
    </source>
</evidence>
<dbReference type="InParanoid" id="A0A078ALU4"/>
<evidence type="ECO:0000313" key="2">
    <source>
        <dbReference type="EMBL" id="CDW82851.1"/>
    </source>
</evidence>
<gene>
    <name evidence="2" type="primary">Contig4272.g4578</name>
    <name evidence="2" type="ORF">STYLEM_11886</name>
</gene>
<accession>A0A078ALU4</accession>
<proteinExistence type="predicted"/>
<feature type="region of interest" description="Disordered" evidence="1">
    <location>
        <begin position="199"/>
        <end position="219"/>
    </location>
</feature>
<evidence type="ECO:0000313" key="3">
    <source>
        <dbReference type="Proteomes" id="UP000039865"/>
    </source>
</evidence>
<organism evidence="2 3">
    <name type="scientific">Stylonychia lemnae</name>
    <name type="common">Ciliate</name>
    <dbReference type="NCBI Taxonomy" id="5949"/>
    <lineage>
        <taxon>Eukaryota</taxon>
        <taxon>Sar</taxon>
        <taxon>Alveolata</taxon>
        <taxon>Ciliophora</taxon>
        <taxon>Intramacronucleata</taxon>
        <taxon>Spirotrichea</taxon>
        <taxon>Stichotrichia</taxon>
        <taxon>Sporadotrichida</taxon>
        <taxon>Oxytrichidae</taxon>
        <taxon>Stylonychinae</taxon>
        <taxon>Stylonychia</taxon>
    </lineage>
</organism>
<dbReference type="AlphaFoldDB" id="A0A078ALU4"/>
<protein>
    <submittedName>
        <fullName evidence="2">Uncharacterized protein</fullName>
    </submittedName>
</protein>
<reference evidence="2 3" key="1">
    <citation type="submission" date="2014-06" db="EMBL/GenBank/DDBJ databases">
        <authorList>
            <person name="Swart Estienne"/>
        </authorList>
    </citation>
    <scope>NUCLEOTIDE SEQUENCE [LARGE SCALE GENOMIC DNA]</scope>
    <source>
        <strain evidence="2 3">130c</strain>
    </source>
</reference>